<sequence length="96" mass="11126">MADFDIKSIKLNYKKFSNKISKNKSKDYENLLAKELAIGKFARQNGISDFNEIKICKVDTNTKDETTSYKFTLEAIKKENNITKNIKKQVKICLKN</sequence>
<gene>
    <name evidence="1" type="ORF">DYH56_05720</name>
</gene>
<proteinExistence type="predicted"/>
<accession>A0ABX9KIB4</accession>
<dbReference type="RefSeq" id="WP_114641907.1">
    <property type="nucleotide sequence ID" value="NZ_JAACIO010000006.1"/>
</dbReference>
<name>A0ABX9KIB4_9FUSO</name>
<dbReference type="Proteomes" id="UP000263486">
    <property type="component" value="Unassembled WGS sequence"/>
</dbReference>
<reference evidence="1 2" key="1">
    <citation type="submission" date="2018-08" db="EMBL/GenBank/DDBJ databases">
        <title>Draft genome sequence of Psychrilyobacter sp. strain SD5 isolated from Black Sea water.</title>
        <authorList>
            <person name="Yadav S."/>
            <person name="Villanueva L."/>
            <person name="Damste J.S.S."/>
        </authorList>
    </citation>
    <scope>NUCLEOTIDE SEQUENCE [LARGE SCALE GENOMIC DNA]</scope>
    <source>
        <strain evidence="1 2">SD5</strain>
    </source>
</reference>
<evidence type="ECO:0000313" key="1">
    <source>
        <dbReference type="EMBL" id="REI41911.1"/>
    </source>
</evidence>
<evidence type="ECO:0000313" key="2">
    <source>
        <dbReference type="Proteomes" id="UP000263486"/>
    </source>
</evidence>
<comment type="caution">
    <text evidence="1">The sequence shown here is derived from an EMBL/GenBank/DDBJ whole genome shotgun (WGS) entry which is preliminary data.</text>
</comment>
<dbReference type="EMBL" id="QUAJ01000007">
    <property type="protein sequence ID" value="REI41911.1"/>
    <property type="molecule type" value="Genomic_DNA"/>
</dbReference>
<keyword evidence="2" id="KW-1185">Reference proteome</keyword>
<organism evidence="1 2">
    <name type="scientific">Psychrilyobacter piezotolerans</name>
    <dbReference type="NCBI Taxonomy" id="2293438"/>
    <lineage>
        <taxon>Bacteria</taxon>
        <taxon>Fusobacteriati</taxon>
        <taxon>Fusobacteriota</taxon>
        <taxon>Fusobacteriia</taxon>
        <taxon>Fusobacteriales</taxon>
        <taxon>Fusobacteriaceae</taxon>
        <taxon>Psychrilyobacter</taxon>
    </lineage>
</organism>
<protein>
    <submittedName>
        <fullName evidence="1">Uncharacterized protein</fullName>
    </submittedName>
</protein>